<name>A0A8G2FFS5_ACIRU</name>
<dbReference type="RefSeq" id="WP_139334170.1">
    <property type="nucleotide sequence ID" value="NZ_FTNE01000034.1"/>
</dbReference>
<keyword evidence="1" id="KW-0732">Signal</keyword>
<evidence type="ECO:0000313" key="4">
    <source>
        <dbReference type="EMBL" id="SIR54032.1"/>
    </source>
</evidence>
<evidence type="ECO:0000313" key="5">
    <source>
        <dbReference type="EMBL" id="SIR54334.1"/>
    </source>
</evidence>
<sequence>MFTKTLMAAVVVGVFGLGAVAHADQGIVVMPANPVVAQTMTAGGGEQYPSFANNGTPVVSERVIASNGGQNYPTFANPTNGGTRADYAALGTVNGGTTTQYAALTGFNHNGG</sequence>
<reference evidence="5 6" key="1">
    <citation type="submission" date="2017-01" db="EMBL/GenBank/DDBJ databases">
        <authorList>
            <person name="Varghese N."/>
            <person name="Submissions S."/>
        </authorList>
    </citation>
    <scope>NUCLEOTIDE SEQUENCE [LARGE SCALE GENOMIC DNA]</scope>
    <source>
        <strain evidence="5 6">ATCC 35905</strain>
    </source>
</reference>
<dbReference type="EMBL" id="FTNE01000045">
    <property type="protein sequence ID" value="SIR52004.1"/>
    <property type="molecule type" value="Genomic_DNA"/>
</dbReference>
<gene>
    <name evidence="2" type="ORF">SAMN05421828_1341</name>
    <name evidence="3" type="ORF">SAMN05421828_1451</name>
    <name evidence="4" type="ORF">SAMN05421828_1501</name>
    <name evidence="5" type="ORF">SAMN05421828_15016</name>
</gene>
<evidence type="ECO:0000313" key="2">
    <source>
        <dbReference type="EMBL" id="SIR45192.1"/>
    </source>
</evidence>
<proteinExistence type="predicted"/>
<dbReference type="EMBL" id="FTNE01000050">
    <property type="protein sequence ID" value="SIR54032.1"/>
    <property type="molecule type" value="Genomic_DNA"/>
</dbReference>
<dbReference type="EMBL" id="FTNE01000034">
    <property type="protein sequence ID" value="SIR45192.1"/>
    <property type="molecule type" value="Genomic_DNA"/>
</dbReference>
<dbReference type="EMBL" id="FTNE01000050">
    <property type="protein sequence ID" value="SIR54334.1"/>
    <property type="molecule type" value="Genomic_DNA"/>
</dbReference>
<accession>A0A8G2FFS5</accession>
<evidence type="ECO:0000256" key="1">
    <source>
        <dbReference type="SAM" id="SignalP"/>
    </source>
</evidence>
<dbReference type="Proteomes" id="UP000186308">
    <property type="component" value="Unassembled WGS sequence"/>
</dbReference>
<evidence type="ECO:0000313" key="3">
    <source>
        <dbReference type="EMBL" id="SIR52004.1"/>
    </source>
</evidence>
<comment type="caution">
    <text evidence="5">The sequence shown here is derived from an EMBL/GenBank/DDBJ whole genome shotgun (WGS) entry which is preliminary data.</text>
</comment>
<organism evidence="5 6">
    <name type="scientific">Acidiphilium rubrum</name>
    <dbReference type="NCBI Taxonomy" id="526"/>
    <lineage>
        <taxon>Bacteria</taxon>
        <taxon>Pseudomonadati</taxon>
        <taxon>Pseudomonadota</taxon>
        <taxon>Alphaproteobacteria</taxon>
        <taxon>Acetobacterales</taxon>
        <taxon>Acidocellaceae</taxon>
        <taxon>Acidiphilium</taxon>
    </lineage>
</organism>
<dbReference type="AlphaFoldDB" id="A0A8G2FFS5"/>
<evidence type="ECO:0000313" key="6">
    <source>
        <dbReference type="Proteomes" id="UP000186308"/>
    </source>
</evidence>
<protein>
    <submittedName>
        <fullName evidence="5">Uncharacterized protein</fullName>
    </submittedName>
</protein>
<feature type="chain" id="PRO_5036265099" evidence="1">
    <location>
        <begin position="24"/>
        <end position="112"/>
    </location>
</feature>
<feature type="signal peptide" evidence="1">
    <location>
        <begin position="1"/>
        <end position="23"/>
    </location>
</feature>
<keyword evidence="6" id="KW-1185">Reference proteome</keyword>